<organism evidence="4 5">
    <name type="scientific">Microlunatus panaciterrae</name>
    <dbReference type="NCBI Taxonomy" id="400768"/>
    <lineage>
        <taxon>Bacteria</taxon>
        <taxon>Bacillati</taxon>
        <taxon>Actinomycetota</taxon>
        <taxon>Actinomycetes</taxon>
        <taxon>Propionibacteriales</taxon>
        <taxon>Propionibacteriaceae</taxon>
        <taxon>Microlunatus</taxon>
    </lineage>
</organism>
<feature type="domain" description="Alpha-L-arabinofuranosidase C-terminal" evidence="3">
    <location>
        <begin position="20"/>
        <end position="83"/>
    </location>
</feature>
<accession>A0ABS2RJ06</accession>
<evidence type="ECO:0000256" key="2">
    <source>
        <dbReference type="SAM" id="MobiDB-lite"/>
    </source>
</evidence>
<comment type="caution">
    <text evidence="4">The sequence shown here is derived from an EMBL/GenBank/DDBJ whole genome shotgun (WGS) entry which is preliminary data.</text>
</comment>
<gene>
    <name evidence="4" type="ORF">JOE57_001906</name>
</gene>
<evidence type="ECO:0000313" key="5">
    <source>
        <dbReference type="Proteomes" id="UP000704762"/>
    </source>
</evidence>
<dbReference type="EMBL" id="JAFBCF010000001">
    <property type="protein sequence ID" value="MBM7798985.1"/>
    <property type="molecule type" value="Genomic_DNA"/>
</dbReference>
<evidence type="ECO:0000313" key="4">
    <source>
        <dbReference type="EMBL" id="MBM7798985.1"/>
    </source>
</evidence>
<dbReference type="Gene3D" id="3.20.20.80">
    <property type="entry name" value="Glycosidases"/>
    <property type="match status" value="1"/>
</dbReference>
<dbReference type="Pfam" id="PF06964">
    <property type="entry name" value="Alpha-L-AF_C"/>
    <property type="match status" value="1"/>
</dbReference>
<dbReference type="SUPFAM" id="SSF51445">
    <property type="entry name" value="(Trans)glycosidases"/>
    <property type="match status" value="1"/>
</dbReference>
<protein>
    <submittedName>
        <fullName evidence="4">Alpha-L-arabinofuranosidase</fullName>
    </submittedName>
</protein>
<comment type="subunit">
    <text evidence="1">Homohexamer; trimer of dimers.</text>
</comment>
<proteinExistence type="predicted"/>
<evidence type="ECO:0000256" key="1">
    <source>
        <dbReference type="ARBA" id="ARBA00011165"/>
    </source>
</evidence>
<reference evidence="4 5" key="1">
    <citation type="submission" date="2021-01" db="EMBL/GenBank/DDBJ databases">
        <title>Sequencing the genomes of 1000 actinobacteria strains.</title>
        <authorList>
            <person name="Klenk H.-P."/>
        </authorList>
    </citation>
    <scope>NUCLEOTIDE SEQUENCE [LARGE SCALE GENOMIC DNA]</scope>
    <source>
        <strain evidence="4 5">DSM 18662</strain>
    </source>
</reference>
<dbReference type="PANTHER" id="PTHR43576:SF3">
    <property type="entry name" value="ALPHA-L-ARABINOFURANOSIDASE C"/>
    <property type="match status" value="1"/>
</dbReference>
<keyword evidence="5" id="KW-1185">Reference proteome</keyword>
<dbReference type="InterPro" id="IPR010720">
    <property type="entry name" value="Alpha-L-AF_C"/>
</dbReference>
<dbReference type="RefSeq" id="WP_338041238.1">
    <property type="nucleotide sequence ID" value="NZ_BAAAQP010000002.1"/>
</dbReference>
<sequence>MERLVQTRFAGQESLQIREAGALIEDVYDVQDAVVVGSLLITFMRHTDWVPLACQAQLVNVIAPILTKPGRAAWRQTIFHPFASPPGTPPARCSTQRRPDRRRR</sequence>
<feature type="region of interest" description="Disordered" evidence="2">
    <location>
        <begin position="80"/>
        <end position="104"/>
    </location>
</feature>
<dbReference type="PANTHER" id="PTHR43576">
    <property type="entry name" value="ALPHA-L-ARABINOFURANOSIDASE C-RELATED"/>
    <property type="match status" value="1"/>
</dbReference>
<name>A0ABS2RJ06_9ACTN</name>
<dbReference type="Proteomes" id="UP000704762">
    <property type="component" value="Unassembled WGS sequence"/>
</dbReference>
<dbReference type="InterPro" id="IPR017853">
    <property type="entry name" value="GH"/>
</dbReference>
<evidence type="ECO:0000259" key="3">
    <source>
        <dbReference type="Pfam" id="PF06964"/>
    </source>
</evidence>